<dbReference type="Proteomes" id="UP001497382">
    <property type="component" value="Unassembled WGS sequence"/>
</dbReference>
<comment type="caution">
    <text evidence="1">The sequence shown here is derived from an EMBL/GenBank/DDBJ whole genome shotgun (WGS) entry which is preliminary data.</text>
</comment>
<reference evidence="1 2" key="1">
    <citation type="submission" date="2024-04" db="EMBL/GenBank/DDBJ databases">
        <authorList>
            <person name="Rising A."/>
            <person name="Reimegard J."/>
            <person name="Sonavane S."/>
            <person name="Akerstrom W."/>
            <person name="Nylinder S."/>
            <person name="Hedman E."/>
            <person name="Kallberg Y."/>
        </authorList>
    </citation>
    <scope>NUCLEOTIDE SEQUENCE [LARGE SCALE GENOMIC DNA]</scope>
</reference>
<evidence type="ECO:0008006" key="3">
    <source>
        <dbReference type="Google" id="ProtNLM"/>
    </source>
</evidence>
<organism evidence="1 2">
    <name type="scientific">Larinioides sclopetarius</name>
    <dbReference type="NCBI Taxonomy" id="280406"/>
    <lineage>
        <taxon>Eukaryota</taxon>
        <taxon>Metazoa</taxon>
        <taxon>Ecdysozoa</taxon>
        <taxon>Arthropoda</taxon>
        <taxon>Chelicerata</taxon>
        <taxon>Arachnida</taxon>
        <taxon>Araneae</taxon>
        <taxon>Araneomorphae</taxon>
        <taxon>Entelegynae</taxon>
        <taxon>Araneoidea</taxon>
        <taxon>Araneidae</taxon>
        <taxon>Larinioides</taxon>
    </lineage>
</organism>
<protein>
    <recommendedName>
        <fullName evidence="3">Granulins domain-containing protein</fullName>
    </recommendedName>
</protein>
<evidence type="ECO:0000313" key="2">
    <source>
        <dbReference type="Proteomes" id="UP001497382"/>
    </source>
</evidence>
<proteinExistence type="predicted"/>
<dbReference type="EMBL" id="CAXIEN010000200">
    <property type="protein sequence ID" value="CAL1286221.1"/>
    <property type="molecule type" value="Genomic_DNA"/>
</dbReference>
<dbReference type="AlphaFoldDB" id="A0AAV2ARP8"/>
<gene>
    <name evidence="1" type="ORF">LARSCL_LOCUS14119</name>
</gene>
<sequence>MCCFLVLHLSNSCEIICQNYSELLYSFLAATRHFAKMSLCLISIICLLVGLANSHTCPGGKLCDDGVCCPQSLTRLSYECCPYEFGCEFLGGCYLIPKSPKLDKVNQIPPSDPKDESSLEYTFDSSEEIADVQMGILGNILKKVGGIVLNKIKEKIFPSRL</sequence>
<keyword evidence="2" id="KW-1185">Reference proteome</keyword>
<accession>A0AAV2ARP8</accession>
<name>A0AAV2ARP8_9ARAC</name>
<evidence type="ECO:0000313" key="1">
    <source>
        <dbReference type="EMBL" id="CAL1286221.1"/>
    </source>
</evidence>